<reference evidence="1" key="2">
    <citation type="submission" date="2004-02" db="EMBL/GenBank/DDBJ databases">
        <authorList>
            <consortium name="Genoscope"/>
            <consortium name="Whitehead Institute Centre for Genome Research"/>
        </authorList>
    </citation>
    <scope>NUCLEOTIDE SEQUENCE</scope>
</reference>
<proteinExistence type="predicted"/>
<sequence>MRKPEAFEQEGQASVWRRALPAPYSALIFLLCMSKDEHTLSPVNKLTNPTQPHLVKPGFPLSPTNVCW</sequence>
<dbReference type="AlphaFoldDB" id="Q4T610"/>
<gene>
    <name evidence="1" type="ORF">GSTENG00006540001</name>
</gene>
<organism evidence="1">
    <name type="scientific">Tetraodon nigroviridis</name>
    <name type="common">Spotted green pufferfish</name>
    <name type="synonym">Chelonodon nigroviridis</name>
    <dbReference type="NCBI Taxonomy" id="99883"/>
    <lineage>
        <taxon>Eukaryota</taxon>
        <taxon>Metazoa</taxon>
        <taxon>Chordata</taxon>
        <taxon>Craniata</taxon>
        <taxon>Vertebrata</taxon>
        <taxon>Euteleostomi</taxon>
        <taxon>Actinopterygii</taxon>
        <taxon>Neopterygii</taxon>
        <taxon>Teleostei</taxon>
        <taxon>Neoteleostei</taxon>
        <taxon>Acanthomorphata</taxon>
        <taxon>Eupercaria</taxon>
        <taxon>Tetraodontiformes</taxon>
        <taxon>Tetradontoidea</taxon>
        <taxon>Tetraodontidae</taxon>
        <taxon>Tetraodon</taxon>
    </lineage>
</organism>
<name>Q4T610_TETNG</name>
<dbReference type="KEGG" id="tng:GSTEN00006540G001"/>
<dbReference type="EMBL" id="CAAE01009003">
    <property type="protein sequence ID" value="CAF91672.1"/>
    <property type="molecule type" value="Genomic_DNA"/>
</dbReference>
<reference evidence="1" key="1">
    <citation type="journal article" date="2004" name="Nature">
        <title>Genome duplication in the teleost fish Tetraodon nigroviridis reveals the early vertebrate proto-karyotype.</title>
        <authorList>
            <person name="Jaillon O."/>
            <person name="Aury J.-M."/>
            <person name="Brunet F."/>
            <person name="Petit J.-L."/>
            <person name="Stange-Thomann N."/>
            <person name="Mauceli E."/>
            <person name="Bouneau L."/>
            <person name="Fischer C."/>
            <person name="Ozouf-Costaz C."/>
            <person name="Bernot A."/>
            <person name="Nicaud S."/>
            <person name="Jaffe D."/>
            <person name="Fisher S."/>
            <person name="Lutfalla G."/>
            <person name="Dossat C."/>
            <person name="Segurens B."/>
            <person name="Dasilva C."/>
            <person name="Salanoubat M."/>
            <person name="Levy M."/>
            <person name="Boudet N."/>
            <person name="Castellano S."/>
            <person name="Anthouard V."/>
            <person name="Jubin C."/>
            <person name="Castelli V."/>
            <person name="Katinka M."/>
            <person name="Vacherie B."/>
            <person name="Biemont C."/>
            <person name="Skalli Z."/>
            <person name="Cattolico L."/>
            <person name="Poulain J."/>
            <person name="De Berardinis V."/>
            <person name="Cruaud C."/>
            <person name="Duprat S."/>
            <person name="Brottier P."/>
            <person name="Coutanceau J.-P."/>
            <person name="Gouzy J."/>
            <person name="Parra G."/>
            <person name="Lardier G."/>
            <person name="Chapple C."/>
            <person name="McKernan K.J."/>
            <person name="McEwan P."/>
            <person name="Bosak S."/>
            <person name="Kellis M."/>
            <person name="Volff J.-N."/>
            <person name="Guigo R."/>
            <person name="Zody M.C."/>
            <person name="Mesirov J."/>
            <person name="Lindblad-Toh K."/>
            <person name="Birren B."/>
            <person name="Nusbaum C."/>
            <person name="Kahn D."/>
            <person name="Robinson-Rechavi M."/>
            <person name="Laudet V."/>
            <person name="Schachter V."/>
            <person name="Quetier F."/>
            <person name="Saurin W."/>
            <person name="Scarpelli C."/>
            <person name="Wincker P."/>
            <person name="Lander E.S."/>
            <person name="Weissenbach J."/>
            <person name="Roest Crollius H."/>
        </authorList>
    </citation>
    <scope>NUCLEOTIDE SEQUENCE [LARGE SCALE GENOMIC DNA]</scope>
</reference>
<evidence type="ECO:0000313" key="1">
    <source>
        <dbReference type="EMBL" id="CAF91672.1"/>
    </source>
</evidence>
<accession>Q4T610</accession>
<protein>
    <submittedName>
        <fullName evidence="1">Chromosome undetermined SCAF9003, whole genome shotgun sequence</fullName>
    </submittedName>
</protein>